<name>I4EZC6_MODI5</name>
<keyword evidence="2" id="KW-1185">Reference proteome</keyword>
<gene>
    <name evidence="1" type="ordered locus">MODMU_3326</name>
</gene>
<proteinExistence type="predicted"/>
<sequence>MSWWAIRSTTRATSSADSSGAVGGSVDSVDDPVIAASFPASRDGSLKEWAVVDAAAPAAVWTADDGTARSVVTPTTPVHPAQVRDLTHQGHLTVAAIPGPVLCVTSTVPIRRQSVSRGS</sequence>
<dbReference type="KEGG" id="mmar:MODMU_3326"/>
<reference evidence="1 2" key="1">
    <citation type="journal article" date="2012" name="J. Bacteriol.">
        <title>Genome Sequence of Radiation-Resistant Modestobacter marinus Strain BC501, a Representative Actinobacterium That Thrives on Calcareous Stone Surfaces.</title>
        <authorList>
            <person name="Normand P."/>
            <person name="Gury J."/>
            <person name="Pujic P."/>
            <person name="Chouaia B."/>
            <person name="Crotti E."/>
            <person name="Brusetti L."/>
            <person name="Daffonchio D."/>
            <person name="Vacherie B."/>
            <person name="Barbe V."/>
            <person name="Medigue C."/>
            <person name="Calteau A."/>
            <person name="Ghodhbane-Gtari F."/>
            <person name="Essoussi I."/>
            <person name="Nouioui I."/>
            <person name="Abbassi-Ghozzi I."/>
            <person name="Gtari M."/>
        </authorList>
    </citation>
    <scope>NUCLEOTIDE SEQUENCE [LARGE SCALE GENOMIC DNA]</scope>
    <source>
        <strain evidence="2">BC 501</strain>
    </source>
</reference>
<dbReference type="STRING" id="477641.MODMU_3326"/>
<protein>
    <submittedName>
        <fullName evidence="1">Uncharacterized protein</fullName>
    </submittedName>
</protein>
<dbReference type="EMBL" id="FO203431">
    <property type="protein sequence ID" value="CCH88739.1"/>
    <property type="molecule type" value="Genomic_DNA"/>
</dbReference>
<dbReference type="AlphaFoldDB" id="I4EZC6"/>
<dbReference type="HOGENOM" id="CLU_2058731_0_0_11"/>
<accession>I4EZC6</accession>
<dbReference type="Proteomes" id="UP000006461">
    <property type="component" value="Chromosome"/>
</dbReference>
<evidence type="ECO:0000313" key="1">
    <source>
        <dbReference type="EMBL" id="CCH88739.1"/>
    </source>
</evidence>
<organism evidence="1 2">
    <name type="scientific">Modestobacter italicus (strain DSM 44449 / CECT 9708 / BC 501)</name>
    <dbReference type="NCBI Taxonomy" id="2732864"/>
    <lineage>
        <taxon>Bacteria</taxon>
        <taxon>Bacillati</taxon>
        <taxon>Actinomycetota</taxon>
        <taxon>Actinomycetes</taxon>
        <taxon>Geodermatophilales</taxon>
        <taxon>Geodermatophilaceae</taxon>
        <taxon>Modestobacter</taxon>
    </lineage>
</organism>
<evidence type="ECO:0000313" key="2">
    <source>
        <dbReference type="Proteomes" id="UP000006461"/>
    </source>
</evidence>